<accession>F8N6Z2</accession>
<dbReference type="SUPFAM" id="SSF53649">
    <property type="entry name" value="Alkaline phosphatase-like"/>
    <property type="match status" value="1"/>
</dbReference>
<proteinExistence type="predicted"/>
<dbReference type="InterPro" id="IPR017850">
    <property type="entry name" value="Alkaline_phosphatase_core_sf"/>
</dbReference>
<dbReference type="EC" id="3.1.4.1" evidence="2"/>
<feature type="signal peptide" evidence="1">
    <location>
        <begin position="1"/>
        <end position="24"/>
    </location>
</feature>
<dbReference type="STRING" id="688246.Premu_0831"/>
<evidence type="ECO:0000313" key="2">
    <source>
        <dbReference type="EMBL" id="EGN56290.1"/>
    </source>
</evidence>
<dbReference type="GO" id="GO:0004528">
    <property type="term" value="F:phosphodiesterase I activity"/>
    <property type="evidence" value="ECO:0007669"/>
    <property type="project" value="UniProtKB-EC"/>
</dbReference>
<reference evidence="3" key="1">
    <citation type="journal article" date="2011" name="Stand. Genomic Sci.">
        <title>Non-contiguous finished genome sequence of the opportunistic oral pathogen Prevotella multisaccharivorax type strain (PPPA20).</title>
        <authorList>
            <person name="Pati A."/>
            <person name="Gronow S."/>
            <person name="Lu M."/>
            <person name="Lapidus A."/>
            <person name="Nolan M."/>
            <person name="Lucas S."/>
            <person name="Hammon N."/>
            <person name="Deshpande S."/>
            <person name="Cheng J.F."/>
            <person name="Tapia R."/>
            <person name="Han C."/>
            <person name="Goodwin L."/>
            <person name="Pitluck S."/>
            <person name="Liolios K."/>
            <person name="Pagani I."/>
            <person name="Mavromatis K."/>
            <person name="Mikhailova N."/>
            <person name="Huntemann M."/>
            <person name="Chen A."/>
            <person name="Palaniappan K."/>
            <person name="Land M."/>
            <person name="Hauser L."/>
            <person name="Detter J.C."/>
            <person name="Brambilla E.M."/>
            <person name="Rohde M."/>
            <person name="Goker M."/>
            <person name="Woyke T."/>
            <person name="Bristow J."/>
            <person name="Eisen J.A."/>
            <person name="Markowitz V."/>
            <person name="Hugenholtz P."/>
            <person name="Kyrpides N.C."/>
            <person name="Klenk H.P."/>
            <person name="Ivanova N."/>
        </authorList>
    </citation>
    <scope>NUCLEOTIDE SEQUENCE [LARGE SCALE GENOMIC DNA]</scope>
    <source>
        <strain evidence="3">DSM 17128</strain>
    </source>
</reference>
<keyword evidence="2" id="KW-0378">Hydrolase</keyword>
<dbReference type="Proteomes" id="UP000002772">
    <property type="component" value="Unassembled WGS sequence"/>
</dbReference>
<dbReference type="OrthoDB" id="9766127at2"/>
<dbReference type="Gene3D" id="3.40.720.10">
    <property type="entry name" value="Alkaline Phosphatase, subunit A"/>
    <property type="match status" value="1"/>
</dbReference>
<dbReference type="InterPro" id="IPR002591">
    <property type="entry name" value="Phosphodiest/P_Trfase"/>
</dbReference>
<dbReference type="PANTHER" id="PTHR10151">
    <property type="entry name" value="ECTONUCLEOTIDE PYROPHOSPHATASE/PHOSPHODIESTERASE"/>
    <property type="match status" value="1"/>
</dbReference>
<evidence type="ECO:0000256" key="1">
    <source>
        <dbReference type="SAM" id="SignalP"/>
    </source>
</evidence>
<gene>
    <name evidence="2" type="ORF">Premu_0831</name>
</gene>
<keyword evidence="1" id="KW-0732">Signal</keyword>
<sequence length="401" mass="45582">MSKRIHSCLMSLVCYLMISMPSQCRRTTVLISFDGFRWDYPQYYATPFLDRMAADGVSCTLIPSFPSKTFPNHYTLATGLRPERHGIIANSFRDRATGERFSLGNSKTKFAPRFYHGEPLWLTAQRQGLHTAVFYWPGSDVAVNGKYPDVWHRYDEKPHMTFAQRADSIFAYLRKKDAPDLIMAYFEEPDASGHDFGPQSHQVQHAVEAMDSLLESLWKRIVKAGMKDDVNLVVVSDHGMTWFTPSRCIHPSDYLHKNWYVSLEGNLPCNVYAPERWQQDSIVSALAKVPHLHAWRKADIPQYLHYQADANIGDVLVLPDEGWLFDDGHPHDGGTHGFDPMYSDMQAVFRAWGPGLCRKVNLGQLDNTAVYPFVCRLLGIKPAANDGEEAFSFIKGIAFQP</sequence>
<dbReference type="EMBL" id="GL945017">
    <property type="protein sequence ID" value="EGN56290.1"/>
    <property type="molecule type" value="Genomic_DNA"/>
</dbReference>
<dbReference type="Gene3D" id="3.30.1360.180">
    <property type="match status" value="1"/>
</dbReference>
<name>F8N6Z2_9BACT</name>
<protein>
    <submittedName>
        <fullName evidence="2">Phosphodiesterase I</fullName>
        <ecNumber evidence="2">3.1.4.1</ecNumber>
    </submittedName>
</protein>
<evidence type="ECO:0000313" key="3">
    <source>
        <dbReference type="Proteomes" id="UP000002772"/>
    </source>
</evidence>
<feature type="chain" id="PRO_5003375458" evidence="1">
    <location>
        <begin position="25"/>
        <end position="401"/>
    </location>
</feature>
<dbReference type="HOGENOM" id="CLU_017594_1_1_10"/>
<organism evidence="2 3">
    <name type="scientific">Hallella multisaccharivorax DSM 17128</name>
    <dbReference type="NCBI Taxonomy" id="688246"/>
    <lineage>
        <taxon>Bacteria</taxon>
        <taxon>Pseudomonadati</taxon>
        <taxon>Bacteroidota</taxon>
        <taxon>Bacteroidia</taxon>
        <taxon>Bacteroidales</taxon>
        <taxon>Prevotellaceae</taxon>
        <taxon>Hallella</taxon>
    </lineage>
</organism>
<dbReference type="eggNOG" id="COG1524">
    <property type="taxonomic scope" value="Bacteria"/>
</dbReference>
<keyword evidence="3" id="KW-1185">Reference proteome</keyword>
<dbReference type="PANTHER" id="PTHR10151:SF120">
    <property type="entry name" value="BIS(5'-ADENOSYL)-TRIPHOSPHATASE"/>
    <property type="match status" value="1"/>
</dbReference>
<dbReference type="CDD" id="cd16018">
    <property type="entry name" value="Enpp"/>
    <property type="match status" value="1"/>
</dbReference>
<dbReference type="AlphaFoldDB" id="F8N6Z2"/>
<dbReference type="Pfam" id="PF01663">
    <property type="entry name" value="Phosphodiest"/>
    <property type="match status" value="1"/>
</dbReference>